<evidence type="ECO:0000313" key="2">
    <source>
        <dbReference type="Proteomes" id="UP000197157"/>
    </source>
</evidence>
<dbReference type="RefSeq" id="WP_088729994.1">
    <property type="nucleotide sequence ID" value="NZ_CP022117.1"/>
</dbReference>
<protein>
    <recommendedName>
        <fullName evidence="3">DUF3168 domain-containing protein</fullName>
    </recommendedName>
</protein>
<dbReference type="EMBL" id="CP022117">
    <property type="protein sequence ID" value="ASG14912.1"/>
    <property type="molecule type" value="Genomic_DNA"/>
</dbReference>
<evidence type="ECO:0008006" key="3">
    <source>
        <dbReference type="Google" id="ProtNLM"/>
    </source>
</evidence>
<organism evidence="1 2">
    <name type="scientific">Salmonella enterica subsp. enterica serovar Macclesfield str. S-1643</name>
    <dbReference type="NCBI Taxonomy" id="1242107"/>
    <lineage>
        <taxon>Bacteria</taxon>
        <taxon>Pseudomonadati</taxon>
        <taxon>Pseudomonadota</taxon>
        <taxon>Gammaproteobacteria</taxon>
        <taxon>Enterobacterales</taxon>
        <taxon>Enterobacteriaceae</taxon>
        <taxon>Salmonella</taxon>
    </lineage>
</organism>
<evidence type="ECO:0000313" key="1">
    <source>
        <dbReference type="EMBL" id="ASG14912.1"/>
    </source>
</evidence>
<sequence>MAEPLLLGQYHDAVTDALKKIGWVRDAGAYPERNVPRFSGLTTPAVYFSINSWEQGGGNEGQLSVNLTCDLFVVVDAAGSGVSQPEIFVRTAAADITQWIDGQQFGLGHIEPAVFTTAERDEFDPRMDDYLVWRISFTQAAAFGTDPFANNGMPLQQAWLGAAPDTGRNHVDDYRLIWEAQPDE</sequence>
<dbReference type="AlphaFoldDB" id="A0A2C9NUN1"/>
<name>A0A2C9NUN1_SALET</name>
<accession>A0A2C9NUN1</accession>
<gene>
    <name evidence="1" type="ORF">LFZ25_02485</name>
</gene>
<proteinExistence type="predicted"/>
<dbReference type="Proteomes" id="UP000197157">
    <property type="component" value="Chromosome"/>
</dbReference>
<reference evidence="1 2" key="1">
    <citation type="submission" date="2017-06" db="EMBL/GenBank/DDBJ databases">
        <title>Salmonella reference genomes for public health.</title>
        <authorList>
            <person name="Robertson J."/>
            <person name="Yoshida C."/>
            <person name="Gurnik S."/>
            <person name="Nash J."/>
        </authorList>
    </citation>
    <scope>NUCLEOTIDE SEQUENCE [LARGE SCALE GENOMIC DNA]</scope>
    <source>
        <strain evidence="1 2">S-1643</strain>
    </source>
</reference>